<organism evidence="1 2">
    <name type="scientific">Trichinella pseudospiralis</name>
    <name type="common">Parasitic roundworm</name>
    <dbReference type="NCBI Taxonomy" id="6337"/>
    <lineage>
        <taxon>Eukaryota</taxon>
        <taxon>Metazoa</taxon>
        <taxon>Ecdysozoa</taxon>
        <taxon>Nematoda</taxon>
        <taxon>Enoplea</taxon>
        <taxon>Dorylaimia</taxon>
        <taxon>Trichinellida</taxon>
        <taxon>Trichinellidae</taxon>
        <taxon>Trichinella</taxon>
    </lineage>
</organism>
<protein>
    <submittedName>
        <fullName evidence="1">Uncharacterized protein</fullName>
    </submittedName>
</protein>
<name>A0A0V1EF71_TRIPS</name>
<accession>A0A0V1EF71</accession>
<reference evidence="1 2" key="1">
    <citation type="submission" date="2015-01" db="EMBL/GenBank/DDBJ databases">
        <title>Evolution of Trichinella species and genotypes.</title>
        <authorList>
            <person name="Korhonen P.K."/>
            <person name="Edoardo P."/>
            <person name="Giuseppe L.R."/>
            <person name="Gasser R.B."/>
        </authorList>
    </citation>
    <scope>NUCLEOTIDE SEQUENCE [LARGE SCALE GENOMIC DNA]</scope>
    <source>
        <strain evidence="1">ISS13</strain>
    </source>
</reference>
<evidence type="ECO:0000313" key="2">
    <source>
        <dbReference type="Proteomes" id="UP000054632"/>
    </source>
</evidence>
<sequence>MSNGGAAVSQLVSQVAFLLTSSISKFSPRPLQLKRHCEPWRSFLLVNAKSENILSKSIMQLTLNIRGVCVLSQRPVEFPRILAAFIDSSFAPSPLIPYNLAQLPESCKKYHRPSTDLHSKSLPEVDGLFL</sequence>
<dbReference type="EMBL" id="JYDR01000044">
    <property type="protein sequence ID" value="KRY72473.1"/>
    <property type="molecule type" value="Genomic_DNA"/>
</dbReference>
<dbReference type="Proteomes" id="UP000054632">
    <property type="component" value="Unassembled WGS sequence"/>
</dbReference>
<dbReference type="AlphaFoldDB" id="A0A0V1EF71"/>
<proteinExistence type="predicted"/>
<evidence type="ECO:0000313" key="1">
    <source>
        <dbReference type="EMBL" id="KRY72473.1"/>
    </source>
</evidence>
<gene>
    <name evidence="1" type="ORF">T4A_6643</name>
</gene>
<comment type="caution">
    <text evidence="1">The sequence shown here is derived from an EMBL/GenBank/DDBJ whole genome shotgun (WGS) entry which is preliminary data.</text>
</comment>